<evidence type="ECO:0000256" key="7">
    <source>
        <dbReference type="RuleBase" id="RU363032"/>
    </source>
</evidence>
<evidence type="ECO:0000259" key="8">
    <source>
        <dbReference type="PROSITE" id="PS50928"/>
    </source>
</evidence>
<feature type="transmembrane region" description="Helical" evidence="7">
    <location>
        <begin position="119"/>
        <end position="140"/>
    </location>
</feature>
<dbReference type="GO" id="GO:0042918">
    <property type="term" value="P:alkanesulfonate transmembrane transport"/>
    <property type="evidence" value="ECO:0007669"/>
    <property type="project" value="UniProtKB-ARBA"/>
</dbReference>
<evidence type="ECO:0000256" key="2">
    <source>
        <dbReference type="ARBA" id="ARBA00022448"/>
    </source>
</evidence>
<gene>
    <name evidence="9" type="ORF">PCE31107_00552</name>
</gene>
<evidence type="ECO:0000256" key="3">
    <source>
        <dbReference type="ARBA" id="ARBA00022475"/>
    </source>
</evidence>
<dbReference type="PROSITE" id="PS50928">
    <property type="entry name" value="ABC_TM1"/>
    <property type="match status" value="1"/>
</dbReference>
<evidence type="ECO:0000313" key="10">
    <source>
        <dbReference type="Proteomes" id="UP000396788"/>
    </source>
</evidence>
<accession>A0A5E4S6N5</accession>
<keyword evidence="6 7" id="KW-0472">Membrane</keyword>
<dbReference type="Gene3D" id="1.10.3720.10">
    <property type="entry name" value="MetI-like"/>
    <property type="match status" value="1"/>
</dbReference>
<sequence>MAAVLASSGAMRTARMMRGVLIPLGVVVIWQIVTGLGWINPIILPSPLAVVAKWWQYLKPTVTMADGVGAWLNSSELLMDAANSLYRVVMGFLVGAVIALPLGLLMGTSSRIYGLFNPLVQVVRPIPPIAYIPLAILWFGLGNPPAFFLIALGAFFPVLMNTIAGVRHVDGIYLRAARNLGASQFTIFRRVIMPAATPYILSGIRIGIGTAFIVVIVAEMIAVNNGLGYRILEAREYMWSDKIIAGMLTIGLLGLVIDLGMDRLNNHLLKWHRGLETK</sequence>
<evidence type="ECO:0000256" key="5">
    <source>
        <dbReference type="ARBA" id="ARBA00022989"/>
    </source>
</evidence>
<dbReference type="SUPFAM" id="SSF161098">
    <property type="entry name" value="MetI-like"/>
    <property type="match status" value="1"/>
</dbReference>
<keyword evidence="5 7" id="KW-1133">Transmembrane helix</keyword>
<feature type="transmembrane region" description="Helical" evidence="7">
    <location>
        <begin position="243"/>
        <end position="261"/>
    </location>
</feature>
<keyword evidence="2 7" id="KW-0813">Transport</keyword>
<proteinExistence type="inferred from homology"/>
<feature type="domain" description="ABC transmembrane type-1" evidence="8">
    <location>
        <begin position="81"/>
        <end position="261"/>
    </location>
</feature>
<dbReference type="AlphaFoldDB" id="A0A5E4S6N5"/>
<keyword evidence="3" id="KW-1003">Cell membrane</keyword>
<feature type="transmembrane region" description="Helical" evidence="7">
    <location>
        <begin position="20"/>
        <end position="39"/>
    </location>
</feature>
<feature type="transmembrane region" description="Helical" evidence="7">
    <location>
        <begin position="146"/>
        <end position="166"/>
    </location>
</feature>
<dbReference type="PANTHER" id="PTHR30151:SF38">
    <property type="entry name" value="ALIPHATIC SULFONATES TRANSPORT PERMEASE PROTEIN SSUC-RELATED"/>
    <property type="match status" value="1"/>
</dbReference>
<comment type="similarity">
    <text evidence="7">Belongs to the binding-protein-dependent transport system permease family.</text>
</comment>
<name>A0A5E4S6N5_9BURK</name>
<keyword evidence="4 7" id="KW-0812">Transmembrane</keyword>
<feature type="transmembrane region" description="Helical" evidence="7">
    <location>
        <begin position="85"/>
        <end position="107"/>
    </location>
</feature>
<dbReference type="Pfam" id="PF00528">
    <property type="entry name" value="BPD_transp_1"/>
    <property type="match status" value="1"/>
</dbReference>
<dbReference type="CDD" id="cd06261">
    <property type="entry name" value="TM_PBP2"/>
    <property type="match status" value="1"/>
</dbReference>
<protein>
    <submittedName>
        <fullName evidence="9">Sulfonate ABC transporter permease</fullName>
    </submittedName>
</protein>
<dbReference type="InterPro" id="IPR000515">
    <property type="entry name" value="MetI-like"/>
</dbReference>
<organism evidence="9 10">
    <name type="scientific">Pandoraea cepalis</name>
    <dbReference type="NCBI Taxonomy" id="2508294"/>
    <lineage>
        <taxon>Bacteria</taxon>
        <taxon>Pseudomonadati</taxon>
        <taxon>Pseudomonadota</taxon>
        <taxon>Betaproteobacteria</taxon>
        <taxon>Burkholderiales</taxon>
        <taxon>Burkholderiaceae</taxon>
        <taxon>Pandoraea</taxon>
    </lineage>
</organism>
<evidence type="ECO:0000256" key="6">
    <source>
        <dbReference type="ARBA" id="ARBA00023136"/>
    </source>
</evidence>
<evidence type="ECO:0000256" key="4">
    <source>
        <dbReference type="ARBA" id="ARBA00022692"/>
    </source>
</evidence>
<evidence type="ECO:0000313" key="9">
    <source>
        <dbReference type="EMBL" id="VVD69888.1"/>
    </source>
</evidence>
<dbReference type="GO" id="GO:0005886">
    <property type="term" value="C:plasma membrane"/>
    <property type="evidence" value="ECO:0007669"/>
    <property type="project" value="UniProtKB-SubCell"/>
</dbReference>
<dbReference type="FunFam" id="1.10.3720.10:FF:000003">
    <property type="entry name" value="Aliphatic sulfonate ABC transporter permease"/>
    <property type="match status" value="1"/>
</dbReference>
<comment type="subcellular location">
    <subcellularLocation>
        <location evidence="1 7">Cell membrane</location>
        <topology evidence="1 7">Multi-pass membrane protein</topology>
    </subcellularLocation>
</comment>
<reference evidence="9 10" key="1">
    <citation type="submission" date="2019-08" db="EMBL/GenBank/DDBJ databases">
        <authorList>
            <person name="Peeters C."/>
        </authorList>
    </citation>
    <scope>NUCLEOTIDE SEQUENCE [LARGE SCALE GENOMIC DNA]</scope>
    <source>
        <strain evidence="9 10">LMG 31107</strain>
    </source>
</reference>
<feature type="transmembrane region" description="Helical" evidence="7">
    <location>
        <begin position="199"/>
        <end position="223"/>
    </location>
</feature>
<dbReference type="PANTHER" id="PTHR30151">
    <property type="entry name" value="ALKANE SULFONATE ABC TRANSPORTER-RELATED, MEMBRANE SUBUNIT"/>
    <property type="match status" value="1"/>
</dbReference>
<evidence type="ECO:0000256" key="1">
    <source>
        <dbReference type="ARBA" id="ARBA00004651"/>
    </source>
</evidence>
<dbReference type="Proteomes" id="UP000396788">
    <property type="component" value="Unassembled WGS sequence"/>
</dbReference>
<dbReference type="InterPro" id="IPR035906">
    <property type="entry name" value="MetI-like_sf"/>
</dbReference>
<dbReference type="EMBL" id="CABPRY010000001">
    <property type="protein sequence ID" value="VVD69888.1"/>
    <property type="molecule type" value="Genomic_DNA"/>
</dbReference>
<dbReference type="RefSeq" id="WP_217425177.1">
    <property type="nucleotide sequence ID" value="NZ_CABPRY010000001.1"/>
</dbReference>